<gene>
    <name evidence="1" type="ORF">IO48_10890</name>
</gene>
<dbReference type="EMBL" id="JPJQ01000054">
    <property type="protein sequence ID" value="KGQ59724.1"/>
    <property type="molecule type" value="Genomic_DNA"/>
</dbReference>
<comment type="caution">
    <text evidence="1">The sequence shown here is derived from an EMBL/GenBank/DDBJ whole genome shotgun (WGS) entry which is preliminary data.</text>
</comment>
<dbReference type="Proteomes" id="UP000030554">
    <property type="component" value="Unassembled WGS sequence"/>
</dbReference>
<proteinExistence type="predicted"/>
<organism evidence="1 2">
    <name type="scientific">Gallibacterium anatis 4895</name>
    <dbReference type="NCBI Taxonomy" id="1396510"/>
    <lineage>
        <taxon>Bacteria</taxon>
        <taxon>Pseudomonadati</taxon>
        <taxon>Pseudomonadota</taxon>
        <taxon>Gammaproteobacteria</taxon>
        <taxon>Pasteurellales</taxon>
        <taxon>Pasteurellaceae</taxon>
        <taxon>Gallibacterium</taxon>
    </lineage>
</organism>
<evidence type="ECO:0000313" key="1">
    <source>
        <dbReference type="EMBL" id="KGQ59724.1"/>
    </source>
</evidence>
<accession>A0A0A3ADT0</accession>
<dbReference type="RefSeq" id="WP_039164498.1">
    <property type="nucleotide sequence ID" value="NZ_JPJQ01000054.1"/>
</dbReference>
<sequence>MTNKNLNITVHMDGDICYTTLSDTNDPALYRITTETSLLTELARSVALGTNTYAATTDPDTQNTLFVVRPASGVLNRFDIVIVSTLAKHYQVYADIDLNVNLTPMQVTATCNVPFTPAWARYIATDKDGTVKAFSHRPITDPDQSPPTRWVAQKISTLTTLSTVVDRQAPFAHDSDEWLTTLVKLP</sequence>
<reference evidence="1 2" key="1">
    <citation type="submission" date="2014-07" db="EMBL/GenBank/DDBJ databases">
        <title>Chaperone-usher fimbriae in a diverse selection of Gallibacterium genomes.</title>
        <authorList>
            <person name="Kudirkiene E."/>
            <person name="Bager R.J."/>
            <person name="Johnson T.J."/>
            <person name="Bojesen A.M."/>
        </authorList>
    </citation>
    <scope>NUCLEOTIDE SEQUENCE [LARGE SCALE GENOMIC DNA]</scope>
    <source>
        <strain evidence="1 2">4895</strain>
    </source>
</reference>
<dbReference type="AlphaFoldDB" id="A0A0A3ADT0"/>
<name>A0A0A3ADT0_9PAST</name>
<evidence type="ECO:0000313" key="2">
    <source>
        <dbReference type="Proteomes" id="UP000030554"/>
    </source>
</evidence>
<protein>
    <submittedName>
        <fullName evidence="1">Uncharacterized protein</fullName>
    </submittedName>
</protein>